<sequence length="586" mass="67906">MTIERLLEMKYNLKPTVDVRNKGKAIVGYRAIIEEIKSYLGNREDAVIVLECYPGVRKEEIENDFLGEFPEIKEKIFIDEYGLTVEEVQKKIRDHITEDRVFGVYSHYNIQDFYPPEQLEAARERLAGKGLKVIYGFGASLLTKADVLISIGVSRWEIQLRYRNEQMTNWKTNNPDEEGIGKFKRGFFFEWPMADRLQHGIYPIIDYYIDTVKTNQPKMITGSQYRQATAQIAKQPFRTVPYFDESVWGGQWMKKNFHLPEDKENYGWAFDGVPEENSLLLQFENDIVEIPSQVVVEEETTNLLGEKVRARFGRKFPIRFDYLDTMDGGNLSLQVHPLTEYAFDKFGMPFTQDESYYILDCKEGAKVYLGTKTGITKDTLFNDLKKANQTGENFEAEKYVNEITVKKHDHFSIPAGTIHCSGKNTVVLEISATPYIFTFKLWDWGRVGLNGLPRPIHLEHGIENIQMDRNEEYINEHLFTRLENCEKLENQQIGVTSERTGLAEIEFIDSIRHWFTDEVQLQTNESVNMLCLVEGSEILVCSNDNTFQPMEVHYGETFIVPESVKEYTLKAKEKGKFAVIQAFVKI</sequence>
<dbReference type="InterPro" id="IPR011051">
    <property type="entry name" value="RmlC_Cupin_sf"/>
</dbReference>
<accession>J7CUC5</accession>
<gene>
    <name evidence="3" type="ORF">HMPREF1348_01897</name>
</gene>
<keyword evidence="1" id="KW-0479">Metal-binding</keyword>
<dbReference type="SUPFAM" id="SSF51182">
    <property type="entry name" value="RmlC-like cupins"/>
    <property type="match status" value="1"/>
</dbReference>
<evidence type="ECO:0000313" key="4">
    <source>
        <dbReference type="Proteomes" id="UP000006403"/>
    </source>
</evidence>
<dbReference type="PANTHER" id="PTHR42742:SF3">
    <property type="entry name" value="FRUCTOKINASE"/>
    <property type="match status" value="1"/>
</dbReference>
<keyword evidence="3" id="KW-0413">Isomerase</keyword>
<dbReference type="InterPro" id="IPR014710">
    <property type="entry name" value="RmlC-like_jellyroll"/>
</dbReference>
<organism evidence="3 4">
    <name type="scientific">Enterococcus faecium 505</name>
    <dbReference type="NCBI Taxonomy" id="1134806"/>
    <lineage>
        <taxon>Bacteria</taxon>
        <taxon>Bacillati</taxon>
        <taxon>Bacillota</taxon>
        <taxon>Bacilli</taxon>
        <taxon>Lactobacillales</taxon>
        <taxon>Enterococcaceae</taxon>
        <taxon>Enterococcus</taxon>
    </lineage>
</organism>
<dbReference type="CDD" id="cd07010">
    <property type="entry name" value="cupin_PMI_type_I_N_bac"/>
    <property type="match status" value="1"/>
</dbReference>
<proteinExistence type="predicted"/>
<dbReference type="Proteomes" id="UP000006403">
    <property type="component" value="Unassembled WGS sequence"/>
</dbReference>
<dbReference type="HOGENOM" id="CLU_466831_0_0_9"/>
<dbReference type="GO" id="GO:0046872">
    <property type="term" value="F:metal ion binding"/>
    <property type="evidence" value="ECO:0007669"/>
    <property type="project" value="UniProtKB-KW"/>
</dbReference>
<evidence type="ECO:0000256" key="2">
    <source>
        <dbReference type="ARBA" id="ARBA00022833"/>
    </source>
</evidence>
<comment type="caution">
    <text evidence="3">The sequence shown here is derived from an EMBL/GenBank/DDBJ whole genome shotgun (WGS) entry which is preliminary data.</text>
</comment>
<dbReference type="EMBL" id="AMBL01000066">
    <property type="protein sequence ID" value="EJY44422.1"/>
    <property type="molecule type" value="Genomic_DNA"/>
</dbReference>
<name>J7CUC5_ENTFC</name>
<dbReference type="InterPro" id="IPR051804">
    <property type="entry name" value="Carb_Metab_Reg_Kinase/Isom"/>
</dbReference>
<evidence type="ECO:0000313" key="3">
    <source>
        <dbReference type="EMBL" id="EJY44422.1"/>
    </source>
</evidence>
<reference evidence="3 4" key="1">
    <citation type="submission" date="2012-04" db="EMBL/GenBank/DDBJ databases">
        <authorList>
            <person name="Weinstock G."/>
            <person name="Sodergren E."/>
            <person name="Lobos E.A."/>
            <person name="Fulton L."/>
            <person name="Fulton R."/>
            <person name="Courtney L."/>
            <person name="Fronick C."/>
            <person name="O'Laughlin M."/>
            <person name="Godfrey J."/>
            <person name="Wilson R.M."/>
            <person name="Miner T."/>
            <person name="Farmer C."/>
            <person name="Delehaunty K."/>
            <person name="Cordes M."/>
            <person name="Minx P."/>
            <person name="Tomlinson C."/>
            <person name="Chen J."/>
            <person name="Wollam A."/>
            <person name="Pepin K.H."/>
            <person name="Bhonagiri V."/>
            <person name="Zhang X."/>
            <person name="Suruliraj S."/>
            <person name="Warren W."/>
            <person name="Mitreva M."/>
            <person name="Mardis E.R."/>
            <person name="Wilson R.K."/>
        </authorList>
    </citation>
    <scope>NUCLEOTIDE SEQUENCE [LARGE SCALE GENOMIC DNA]</scope>
    <source>
        <strain evidence="3 4">505</strain>
    </source>
</reference>
<dbReference type="PATRIC" id="fig|1134806.3.peg.1812"/>
<dbReference type="GO" id="GO:0016853">
    <property type="term" value="F:isomerase activity"/>
    <property type="evidence" value="ECO:0007669"/>
    <property type="project" value="UniProtKB-KW"/>
</dbReference>
<protein>
    <submittedName>
        <fullName evidence="3">Putative mannose-6-phosphate isomerase, class I</fullName>
    </submittedName>
</protein>
<dbReference type="Gene3D" id="2.60.120.10">
    <property type="entry name" value="Jelly Rolls"/>
    <property type="match status" value="2"/>
</dbReference>
<evidence type="ECO:0000256" key="1">
    <source>
        <dbReference type="ARBA" id="ARBA00022723"/>
    </source>
</evidence>
<dbReference type="AlphaFoldDB" id="J7CUC5"/>
<keyword evidence="2" id="KW-0862">Zinc</keyword>
<dbReference type="PANTHER" id="PTHR42742">
    <property type="entry name" value="TRANSCRIPTIONAL REPRESSOR MPRA"/>
    <property type="match status" value="1"/>
</dbReference>